<dbReference type="Proteomes" id="UP001057402">
    <property type="component" value="Chromosome 3"/>
</dbReference>
<reference evidence="2" key="1">
    <citation type="journal article" date="2023" name="Front. Plant Sci.">
        <title>Chromosomal-level genome assembly of Melastoma candidum provides insights into trichome evolution.</title>
        <authorList>
            <person name="Zhong Y."/>
            <person name="Wu W."/>
            <person name="Sun C."/>
            <person name="Zou P."/>
            <person name="Liu Y."/>
            <person name="Dai S."/>
            <person name="Zhou R."/>
        </authorList>
    </citation>
    <scope>NUCLEOTIDE SEQUENCE [LARGE SCALE GENOMIC DNA]</scope>
</reference>
<accession>A0ACB9RWS2</accession>
<evidence type="ECO:0000313" key="1">
    <source>
        <dbReference type="EMBL" id="KAI4382853.1"/>
    </source>
</evidence>
<dbReference type="EMBL" id="CM042882">
    <property type="protein sequence ID" value="KAI4382853.1"/>
    <property type="molecule type" value="Genomic_DNA"/>
</dbReference>
<comment type="caution">
    <text evidence="1">The sequence shown here is derived from an EMBL/GenBank/DDBJ whole genome shotgun (WGS) entry which is preliminary data.</text>
</comment>
<protein>
    <submittedName>
        <fullName evidence="1">Uncharacterized protein</fullName>
    </submittedName>
</protein>
<name>A0ACB9RWS2_9MYRT</name>
<proteinExistence type="predicted"/>
<sequence length="226" mass="24567">MGRIILAQIIVFLYSIIMYRSSSSRIISNPSPRSHPSYEGHEMITFLMRDVLNGNPVTPPPMTVQFPGDRLPFQKPTGLFPPTDGIPLPGSSPGTPVAGSTEPLDVSNPSFMFPAIATLQELELGLVTEIDEYLFRESMYGTEIAGKARGVYVASSDDGSSHMMAMTVHFSGDQNEDSLRFFGVHRKEALESHVAVIGGTGKYSDANGYATVKSPATYLVFTVRLS</sequence>
<evidence type="ECO:0000313" key="2">
    <source>
        <dbReference type="Proteomes" id="UP001057402"/>
    </source>
</evidence>
<organism evidence="1 2">
    <name type="scientific">Melastoma candidum</name>
    <dbReference type="NCBI Taxonomy" id="119954"/>
    <lineage>
        <taxon>Eukaryota</taxon>
        <taxon>Viridiplantae</taxon>
        <taxon>Streptophyta</taxon>
        <taxon>Embryophyta</taxon>
        <taxon>Tracheophyta</taxon>
        <taxon>Spermatophyta</taxon>
        <taxon>Magnoliopsida</taxon>
        <taxon>eudicotyledons</taxon>
        <taxon>Gunneridae</taxon>
        <taxon>Pentapetalae</taxon>
        <taxon>rosids</taxon>
        <taxon>malvids</taxon>
        <taxon>Myrtales</taxon>
        <taxon>Melastomataceae</taxon>
        <taxon>Melastomatoideae</taxon>
        <taxon>Melastomateae</taxon>
        <taxon>Melastoma</taxon>
    </lineage>
</organism>
<gene>
    <name evidence="1" type="ORF">MLD38_008762</name>
</gene>
<keyword evidence="2" id="KW-1185">Reference proteome</keyword>